<dbReference type="Pfam" id="PF00582">
    <property type="entry name" value="Usp"/>
    <property type="match status" value="1"/>
</dbReference>
<keyword evidence="4" id="KW-1185">Reference proteome</keyword>
<comment type="similarity">
    <text evidence="1">Belongs to the universal stress protein A family.</text>
</comment>
<sequence>MIPEMKKVLFATDLTENARYAFKYAADIAARYRAGLVILHVIEDVPRNAEEEIINMLGEERWEEINSQHRKSTQEVLIGKMSENKMIRLALSGLTGQIDEQPVSDIDKQVEIVVQSGNVVEEIISQSESKGCGMIVMAYVSRNMMERFIVGGVCRKVLRRSKKPVLLVPMPDNT</sequence>
<dbReference type="InterPro" id="IPR006016">
    <property type="entry name" value="UspA"/>
</dbReference>
<evidence type="ECO:0000313" key="4">
    <source>
        <dbReference type="Proteomes" id="UP000427769"/>
    </source>
</evidence>
<dbReference type="CDD" id="cd00293">
    <property type="entry name" value="USP-like"/>
    <property type="match status" value="1"/>
</dbReference>
<protein>
    <recommendedName>
        <fullName evidence="2">UspA domain-containing protein</fullName>
    </recommendedName>
</protein>
<gene>
    <name evidence="3" type="ORF">DSCW_52310</name>
</gene>
<evidence type="ECO:0000256" key="1">
    <source>
        <dbReference type="ARBA" id="ARBA00008791"/>
    </source>
</evidence>
<dbReference type="PRINTS" id="PR01438">
    <property type="entry name" value="UNVRSLSTRESS"/>
</dbReference>
<dbReference type="AlphaFoldDB" id="A0A5K7ZHL6"/>
<accession>A0A5K7ZHL6</accession>
<dbReference type="SUPFAM" id="SSF52402">
    <property type="entry name" value="Adenine nucleotide alpha hydrolases-like"/>
    <property type="match status" value="1"/>
</dbReference>
<dbReference type="InterPro" id="IPR014729">
    <property type="entry name" value="Rossmann-like_a/b/a_fold"/>
</dbReference>
<evidence type="ECO:0000259" key="2">
    <source>
        <dbReference type="Pfam" id="PF00582"/>
    </source>
</evidence>
<proteinExistence type="inferred from homology"/>
<dbReference type="EMBL" id="AP021875">
    <property type="protein sequence ID" value="BBO77814.1"/>
    <property type="molecule type" value="Genomic_DNA"/>
</dbReference>
<reference evidence="3 4" key="1">
    <citation type="submission" date="2019-11" db="EMBL/GenBank/DDBJ databases">
        <title>Comparative genomics of hydrocarbon-degrading Desulfosarcina strains.</title>
        <authorList>
            <person name="Watanabe M."/>
            <person name="Kojima H."/>
            <person name="Fukui M."/>
        </authorList>
    </citation>
    <scope>NUCLEOTIDE SEQUENCE [LARGE SCALE GENOMIC DNA]</scope>
    <source>
        <strain evidence="3 4">PP31</strain>
    </source>
</reference>
<dbReference type="OrthoDB" id="3217301at2"/>
<dbReference type="KEGG" id="dwd:DSCW_52310"/>
<dbReference type="PANTHER" id="PTHR46268">
    <property type="entry name" value="STRESS RESPONSE PROTEIN NHAX"/>
    <property type="match status" value="1"/>
</dbReference>
<name>A0A5K7ZHL6_9BACT</name>
<feature type="domain" description="UspA" evidence="2">
    <location>
        <begin position="5"/>
        <end position="169"/>
    </location>
</feature>
<organism evidence="3 4">
    <name type="scientific">Desulfosarcina widdelii</name>
    <dbReference type="NCBI Taxonomy" id="947919"/>
    <lineage>
        <taxon>Bacteria</taxon>
        <taxon>Pseudomonadati</taxon>
        <taxon>Thermodesulfobacteriota</taxon>
        <taxon>Desulfobacteria</taxon>
        <taxon>Desulfobacterales</taxon>
        <taxon>Desulfosarcinaceae</taxon>
        <taxon>Desulfosarcina</taxon>
    </lineage>
</organism>
<dbReference type="RefSeq" id="WP_155306521.1">
    <property type="nucleotide sequence ID" value="NZ_AP021875.1"/>
</dbReference>
<dbReference type="PANTHER" id="PTHR46268:SF6">
    <property type="entry name" value="UNIVERSAL STRESS PROTEIN UP12"/>
    <property type="match status" value="1"/>
</dbReference>
<dbReference type="InterPro" id="IPR006015">
    <property type="entry name" value="Universal_stress_UspA"/>
</dbReference>
<evidence type="ECO:0000313" key="3">
    <source>
        <dbReference type="EMBL" id="BBO77814.1"/>
    </source>
</evidence>
<dbReference type="Proteomes" id="UP000427769">
    <property type="component" value="Chromosome"/>
</dbReference>
<dbReference type="Gene3D" id="3.40.50.620">
    <property type="entry name" value="HUPs"/>
    <property type="match status" value="1"/>
</dbReference>